<name>A0ABM4AAU7_ZIZJJ</name>
<protein>
    <submittedName>
        <fullName evidence="8">WRKY DNA-binding transcription factor 70</fullName>
    </submittedName>
</protein>
<evidence type="ECO:0000256" key="2">
    <source>
        <dbReference type="ARBA" id="ARBA00023015"/>
    </source>
</evidence>
<reference evidence="8" key="1">
    <citation type="submission" date="2025-08" db="UniProtKB">
        <authorList>
            <consortium name="RefSeq"/>
        </authorList>
    </citation>
    <scope>IDENTIFICATION</scope>
    <source>
        <tissue evidence="8">Seedling</tissue>
    </source>
</reference>
<sequence length="315" mass="36049">MEISSWPENLTTIQKKVNDELMEGRELAKQLQSALASSGGSRSGEDLLMKIVKSFSTTLSILNVKESDSDFVISQIQPDLTCLDARKSQDHSRQSFWRSTTTPPTKKLDRRGCYDRSCRRTGISSIRDTPTPFDDGQQWRKYGQKVIRNAKYLRHYFRCPYKYDQGCKATKQIQRTQENPPLYRTTYTGHHTCRNLHQDPELILLDYSASPSENSIFINFENTNLAIKQDPFPFLSSFSSTIQEFKEDQMTKCDDKQQNQPASSDNYFTLPDLASSCPSPGSLELLSSNLKFDVGDHVILHGTMDSDDFYLDIFQ</sequence>
<accession>A0ABM4AAU7</accession>
<evidence type="ECO:0000256" key="5">
    <source>
        <dbReference type="ARBA" id="ARBA00023242"/>
    </source>
</evidence>
<dbReference type="RefSeq" id="XP_060673845.1">
    <property type="nucleotide sequence ID" value="XM_060817862.1"/>
</dbReference>
<evidence type="ECO:0000313" key="7">
    <source>
        <dbReference type="Proteomes" id="UP001652623"/>
    </source>
</evidence>
<dbReference type="SUPFAM" id="SSF118290">
    <property type="entry name" value="WRKY DNA-binding domain"/>
    <property type="match status" value="1"/>
</dbReference>
<dbReference type="InterPro" id="IPR003657">
    <property type="entry name" value="WRKY_dom"/>
</dbReference>
<dbReference type="InterPro" id="IPR036576">
    <property type="entry name" value="WRKY_dom_sf"/>
</dbReference>
<dbReference type="GO" id="GO:0003677">
    <property type="term" value="F:DNA binding"/>
    <property type="evidence" value="ECO:0007669"/>
    <property type="project" value="UniProtKB-KW"/>
</dbReference>
<organism evidence="7 8">
    <name type="scientific">Ziziphus jujuba</name>
    <name type="common">Chinese jujube</name>
    <name type="synonym">Ziziphus sativa</name>
    <dbReference type="NCBI Taxonomy" id="326968"/>
    <lineage>
        <taxon>Eukaryota</taxon>
        <taxon>Viridiplantae</taxon>
        <taxon>Streptophyta</taxon>
        <taxon>Embryophyta</taxon>
        <taxon>Tracheophyta</taxon>
        <taxon>Spermatophyta</taxon>
        <taxon>Magnoliopsida</taxon>
        <taxon>eudicotyledons</taxon>
        <taxon>Gunneridae</taxon>
        <taxon>Pentapetalae</taxon>
        <taxon>rosids</taxon>
        <taxon>fabids</taxon>
        <taxon>Rosales</taxon>
        <taxon>Rhamnaceae</taxon>
        <taxon>Paliureae</taxon>
        <taxon>Ziziphus</taxon>
    </lineage>
</organism>
<keyword evidence="4" id="KW-0804">Transcription</keyword>
<evidence type="ECO:0000259" key="6">
    <source>
        <dbReference type="PROSITE" id="PS50811"/>
    </source>
</evidence>
<dbReference type="PROSITE" id="PS50811">
    <property type="entry name" value="WRKY"/>
    <property type="match status" value="1"/>
</dbReference>
<evidence type="ECO:0000313" key="8">
    <source>
        <dbReference type="RefSeq" id="XP_060673845.1"/>
    </source>
</evidence>
<keyword evidence="2" id="KW-0805">Transcription regulation</keyword>
<dbReference type="Gene3D" id="2.20.25.80">
    <property type="entry name" value="WRKY domain"/>
    <property type="match status" value="1"/>
</dbReference>
<evidence type="ECO:0000256" key="1">
    <source>
        <dbReference type="ARBA" id="ARBA00004123"/>
    </source>
</evidence>
<dbReference type="InterPro" id="IPR044810">
    <property type="entry name" value="WRKY_plant"/>
</dbReference>
<gene>
    <name evidence="8" type="primary">LOC107430928</name>
</gene>
<proteinExistence type="predicted"/>
<dbReference type="GeneID" id="107430928"/>
<dbReference type="PANTHER" id="PTHR31282">
    <property type="entry name" value="WRKY TRANSCRIPTION FACTOR 21-RELATED"/>
    <property type="match status" value="1"/>
</dbReference>
<evidence type="ECO:0000256" key="4">
    <source>
        <dbReference type="ARBA" id="ARBA00023163"/>
    </source>
</evidence>
<evidence type="ECO:0000256" key="3">
    <source>
        <dbReference type="ARBA" id="ARBA00023125"/>
    </source>
</evidence>
<keyword evidence="5" id="KW-0539">Nucleus</keyword>
<feature type="domain" description="WRKY" evidence="6">
    <location>
        <begin position="134"/>
        <end position="191"/>
    </location>
</feature>
<comment type="subcellular location">
    <subcellularLocation>
        <location evidence="1">Nucleus</location>
    </subcellularLocation>
</comment>
<keyword evidence="3 8" id="KW-0238">DNA-binding</keyword>
<dbReference type="Pfam" id="PF03106">
    <property type="entry name" value="WRKY"/>
    <property type="match status" value="1"/>
</dbReference>
<dbReference type="Proteomes" id="UP001652623">
    <property type="component" value="Chromosome 6"/>
</dbReference>
<dbReference type="SMART" id="SM00774">
    <property type="entry name" value="WRKY"/>
    <property type="match status" value="1"/>
</dbReference>
<keyword evidence="7" id="KW-1185">Reference proteome</keyword>